<dbReference type="InterPro" id="IPR036396">
    <property type="entry name" value="Cyt_P450_sf"/>
</dbReference>
<name>A0ABR3XCB3_9PEZI</name>
<keyword evidence="4" id="KW-0408">Iron</keyword>
<comment type="caution">
    <text evidence="6">The sequence shown here is derived from an EMBL/GenBank/DDBJ whole genome shotgun (WGS) entry which is preliminary data.</text>
</comment>
<comment type="similarity">
    <text evidence="1">Belongs to the cytochrome P450 family.</text>
</comment>
<keyword evidence="5" id="KW-0472">Membrane</keyword>
<dbReference type="SUPFAM" id="SSF48264">
    <property type="entry name" value="Cytochrome P450"/>
    <property type="match status" value="1"/>
</dbReference>
<evidence type="ECO:0000256" key="5">
    <source>
        <dbReference type="SAM" id="Phobius"/>
    </source>
</evidence>
<feature type="transmembrane region" description="Helical" evidence="5">
    <location>
        <begin position="12"/>
        <end position="32"/>
    </location>
</feature>
<dbReference type="PANTHER" id="PTHR46300">
    <property type="entry name" value="P450, PUTATIVE (EUROFUNG)-RELATED-RELATED"/>
    <property type="match status" value="1"/>
</dbReference>
<keyword evidence="3" id="KW-0560">Oxidoreductase</keyword>
<evidence type="ECO:0000256" key="4">
    <source>
        <dbReference type="ARBA" id="ARBA00023004"/>
    </source>
</evidence>
<proteinExistence type="inferred from homology"/>
<evidence type="ECO:0008006" key="8">
    <source>
        <dbReference type="Google" id="ProtNLM"/>
    </source>
</evidence>
<dbReference type="PRINTS" id="PR00385">
    <property type="entry name" value="P450"/>
</dbReference>
<dbReference type="InterPro" id="IPR001128">
    <property type="entry name" value="Cyt_P450"/>
</dbReference>
<dbReference type="InterPro" id="IPR050364">
    <property type="entry name" value="Cytochrome_P450_fung"/>
</dbReference>
<organism evidence="6 7">
    <name type="scientific">Diaporthe australafricana</name>
    <dbReference type="NCBI Taxonomy" id="127596"/>
    <lineage>
        <taxon>Eukaryota</taxon>
        <taxon>Fungi</taxon>
        <taxon>Dikarya</taxon>
        <taxon>Ascomycota</taxon>
        <taxon>Pezizomycotina</taxon>
        <taxon>Sordariomycetes</taxon>
        <taxon>Sordariomycetidae</taxon>
        <taxon>Diaporthales</taxon>
        <taxon>Diaporthaceae</taxon>
        <taxon>Diaporthe</taxon>
    </lineage>
</organism>
<dbReference type="PRINTS" id="PR00463">
    <property type="entry name" value="EP450I"/>
</dbReference>
<accession>A0ABR3XCB3</accession>
<dbReference type="EMBL" id="JAWRVE010000025">
    <property type="protein sequence ID" value="KAL1873541.1"/>
    <property type="molecule type" value="Genomic_DNA"/>
</dbReference>
<evidence type="ECO:0000256" key="2">
    <source>
        <dbReference type="ARBA" id="ARBA00022723"/>
    </source>
</evidence>
<dbReference type="Proteomes" id="UP001583177">
    <property type="component" value="Unassembled WGS sequence"/>
</dbReference>
<gene>
    <name evidence="6" type="ORF">Daus18300_003904</name>
</gene>
<dbReference type="Gene3D" id="1.10.630.10">
    <property type="entry name" value="Cytochrome P450"/>
    <property type="match status" value="1"/>
</dbReference>
<dbReference type="Pfam" id="PF00067">
    <property type="entry name" value="p450"/>
    <property type="match status" value="1"/>
</dbReference>
<evidence type="ECO:0000313" key="6">
    <source>
        <dbReference type="EMBL" id="KAL1873541.1"/>
    </source>
</evidence>
<protein>
    <recommendedName>
        <fullName evidence="8">3-hydroxyphenylacetate 6-hydroxylase</fullName>
    </recommendedName>
</protein>
<sequence length="519" mass="58336">MDSLLDKALAGLKLLPSFALGILASLVGYIVVNEYLRRKSMIPGLASPPQQIVFGHLPHFAQKGVAEPCRDWSEKYGPVYQIKLGNITAVTVNTAAAAKHIFSHQSHATSSRPELYTLHKLVNDASGTPIGQTPYSDSLKRRRRAAAAALNRPMVQTYATHLDLETRHFIKDLLHHGKNGTVAIDPLHAIQRMSLSLVLTLNWGVRMRSQDDALFSEIIHVEEELNYFRGSSASLQDYVPLWRLFPSKSAQAIVLRNRRDAYILRFDQELRERVKSGTHASCIQANVMVDPEAKVSEEEVRSISLSMLSAGFETVAATVTWSLGFFSAHPEIQEKAYREIRKIYGEDQPLCDPQEDMKCEYVASLVKECLRYFCVVRMNLPRSTIKEVGYDGKIIPAGTLMLCNNMACNFDSELWPDANVFRPERWIEHPEAPLFTYGLGYRMCVGAQLANRELYLIFMRILHSFKIEQKGSFDDNPVTGIRDARELVAMPKSYKAAFIPRHPGSLGNALAESDHEKGT</sequence>
<dbReference type="InterPro" id="IPR002401">
    <property type="entry name" value="Cyt_P450_E_grp-I"/>
</dbReference>
<keyword evidence="5" id="KW-1133">Transmembrane helix</keyword>
<evidence type="ECO:0000313" key="7">
    <source>
        <dbReference type="Proteomes" id="UP001583177"/>
    </source>
</evidence>
<keyword evidence="2" id="KW-0479">Metal-binding</keyword>
<evidence type="ECO:0000256" key="1">
    <source>
        <dbReference type="ARBA" id="ARBA00010617"/>
    </source>
</evidence>
<keyword evidence="7" id="KW-1185">Reference proteome</keyword>
<keyword evidence="5" id="KW-0812">Transmembrane</keyword>
<evidence type="ECO:0000256" key="3">
    <source>
        <dbReference type="ARBA" id="ARBA00023002"/>
    </source>
</evidence>
<dbReference type="PANTHER" id="PTHR46300:SF9">
    <property type="entry name" value="P450, PUTATIVE-RELATED"/>
    <property type="match status" value="1"/>
</dbReference>
<reference evidence="6 7" key="1">
    <citation type="journal article" date="2024" name="IMA Fungus">
        <title>IMA Genome - F19 : A genome assembly and annotation guide to empower mycologists, including annotated draft genome sequences of Ceratocystis pirilliformis, Diaporthe australafricana, Fusarium ophioides, Paecilomyces lecythidis, and Sporothrix stenoceras.</title>
        <authorList>
            <person name="Aylward J."/>
            <person name="Wilson A.M."/>
            <person name="Visagie C.M."/>
            <person name="Spraker J."/>
            <person name="Barnes I."/>
            <person name="Buitendag C."/>
            <person name="Ceriani C."/>
            <person name="Del Mar Angel L."/>
            <person name="du Plessis D."/>
            <person name="Fuchs T."/>
            <person name="Gasser K."/>
            <person name="Kramer D."/>
            <person name="Li W."/>
            <person name="Munsamy K."/>
            <person name="Piso A."/>
            <person name="Price J.L."/>
            <person name="Sonnekus B."/>
            <person name="Thomas C."/>
            <person name="van der Nest A."/>
            <person name="van Dijk A."/>
            <person name="van Heerden A."/>
            <person name="van Vuuren N."/>
            <person name="Yilmaz N."/>
            <person name="Duong T.A."/>
            <person name="van der Merwe N.A."/>
            <person name="Wingfield M.J."/>
            <person name="Wingfield B.D."/>
        </authorList>
    </citation>
    <scope>NUCLEOTIDE SEQUENCE [LARGE SCALE GENOMIC DNA]</scope>
    <source>
        <strain evidence="6 7">CMW 18300</strain>
    </source>
</reference>